<keyword evidence="6" id="KW-0862">Zinc</keyword>
<dbReference type="SMART" id="SM00062">
    <property type="entry name" value="PBPb"/>
    <property type="match status" value="1"/>
</dbReference>
<feature type="domain" description="Solute-binding protein family 3/N-terminal" evidence="19">
    <location>
        <begin position="287"/>
        <end position="631"/>
    </location>
</feature>
<evidence type="ECO:0000256" key="14">
    <source>
        <dbReference type="PIRSR" id="PIRSR601508-1"/>
    </source>
</evidence>
<dbReference type="InterPro" id="IPR015683">
    <property type="entry name" value="Ionotropic_Glu_rcpt"/>
</dbReference>
<dbReference type="SMART" id="SM00079">
    <property type="entry name" value="PBPe"/>
    <property type="match status" value="1"/>
</dbReference>
<dbReference type="STRING" id="6573.A0A210R5F5"/>
<feature type="binding site" evidence="14">
    <location>
        <position position="524"/>
    </location>
    <ligand>
        <name>L-glutamate</name>
        <dbReference type="ChEBI" id="CHEBI:29985"/>
    </ligand>
</feature>
<dbReference type="InterPro" id="IPR028082">
    <property type="entry name" value="Peripla_BP_I"/>
</dbReference>
<evidence type="ECO:0000256" key="17">
    <source>
        <dbReference type="SAM" id="MobiDB-lite"/>
    </source>
</evidence>
<dbReference type="PANTHER" id="PTHR18966">
    <property type="entry name" value="IONOTROPIC GLUTAMATE RECEPTOR"/>
    <property type="match status" value="1"/>
</dbReference>
<feature type="site" description="Interaction with the cone snail toxin Con-ikot-ikot" evidence="15">
    <location>
        <position position="529"/>
    </location>
</feature>
<feature type="transmembrane region" description="Helical" evidence="18">
    <location>
        <begin position="434"/>
        <end position="451"/>
    </location>
</feature>
<evidence type="ECO:0000256" key="6">
    <source>
        <dbReference type="ARBA" id="ARBA00022833"/>
    </source>
</evidence>
<evidence type="ECO:0000256" key="2">
    <source>
        <dbReference type="ARBA" id="ARBA00022448"/>
    </source>
</evidence>
<evidence type="ECO:0000256" key="8">
    <source>
        <dbReference type="ARBA" id="ARBA00023065"/>
    </source>
</evidence>
<dbReference type="AlphaFoldDB" id="A0A210R5F5"/>
<feature type="domain" description="Ionotropic glutamate receptor L-glutamate and glycine-binding" evidence="21">
    <location>
        <begin position="278"/>
        <end position="339"/>
    </location>
</feature>
<feature type="region of interest" description="Disordered" evidence="17">
    <location>
        <begin position="765"/>
        <end position="820"/>
    </location>
</feature>
<feature type="site" description="Crucial to convey clamshell closure to channel opening" evidence="15">
    <location>
        <position position="496"/>
    </location>
</feature>
<keyword evidence="5" id="KW-0479">Metal-binding</keyword>
<dbReference type="SUPFAM" id="SSF53822">
    <property type="entry name" value="Periplasmic binding protein-like I"/>
    <property type="match status" value="1"/>
</dbReference>
<keyword evidence="9 18" id="KW-0472">Membrane</keyword>
<proteinExistence type="predicted"/>
<reference evidence="22 23" key="1">
    <citation type="journal article" date="2017" name="Nat. Ecol. Evol.">
        <title>Scallop genome provides insights into evolution of bilaterian karyotype and development.</title>
        <authorList>
            <person name="Wang S."/>
            <person name="Zhang J."/>
            <person name="Jiao W."/>
            <person name="Li J."/>
            <person name="Xun X."/>
            <person name="Sun Y."/>
            <person name="Guo X."/>
            <person name="Huan P."/>
            <person name="Dong B."/>
            <person name="Zhang L."/>
            <person name="Hu X."/>
            <person name="Sun X."/>
            <person name="Wang J."/>
            <person name="Zhao C."/>
            <person name="Wang Y."/>
            <person name="Wang D."/>
            <person name="Huang X."/>
            <person name="Wang R."/>
            <person name="Lv J."/>
            <person name="Li Y."/>
            <person name="Zhang Z."/>
            <person name="Liu B."/>
            <person name="Lu W."/>
            <person name="Hui Y."/>
            <person name="Liang J."/>
            <person name="Zhou Z."/>
            <person name="Hou R."/>
            <person name="Li X."/>
            <person name="Liu Y."/>
            <person name="Li H."/>
            <person name="Ning X."/>
            <person name="Lin Y."/>
            <person name="Zhao L."/>
            <person name="Xing Q."/>
            <person name="Dou J."/>
            <person name="Li Y."/>
            <person name="Mao J."/>
            <person name="Guo H."/>
            <person name="Dou H."/>
            <person name="Li T."/>
            <person name="Mu C."/>
            <person name="Jiang W."/>
            <person name="Fu Q."/>
            <person name="Fu X."/>
            <person name="Miao Y."/>
            <person name="Liu J."/>
            <person name="Yu Q."/>
            <person name="Li R."/>
            <person name="Liao H."/>
            <person name="Li X."/>
            <person name="Kong Y."/>
            <person name="Jiang Z."/>
            <person name="Chourrout D."/>
            <person name="Li R."/>
            <person name="Bao Z."/>
        </authorList>
    </citation>
    <scope>NUCLEOTIDE SEQUENCE [LARGE SCALE GENOMIC DNA]</scope>
    <source>
        <strain evidence="22 23">PY_sf001</strain>
    </source>
</reference>
<keyword evidence="23" id="KW-1185">Reference proteome</keyword>
<comment type="subcellular location">
    <subcellularLocation>
        <location evidence="1">Cell membrane</location>
        <topology evidence="1">Multi-pass membrane protein</topology>
    </subcellularLocation>
</comment>
<dbReference type="InterPro" id="IPR019594">
    <property type="entry name" value="Glu/Gly-bd"/>
</dbReference>
<keyword evidence="16" id="KW-1015">Disulfide bond</keyword>
<keyword evidence="12" id="KW-1071">Ligand-gated ion channel</keyword>
<gene>
    <name evidence="22" type="ORF">KP79_PYT06116</name>
</gene>
<feature type="binding site" evidence="14">
    <location>
        <position position="565"/>
    </location>
    <ligand>
        <name>L-glutamate</name>
        <dbReference type="ChEBI" id="CHEBI:29985"/>
    </ligand>
</feature>
<dbReference type="GO" id="GO:0015276">
    <property type="term" value="F:ligand-gated monoatomic ion channel activity"/>
    <property type="evidence" value="ECO:0007669"/>
    <property type="project" value="InterPro"/>
</dbReference>
<evidence type="ECO:0000256" key="18">
    <source>
        <dbReference type="SAM" id="Phobius"/>
    </source>
</evidence>
<evidence type="ECO:0000313" key="22">
    <source>
        <dbReference type="EMBL" id="OWF56270.1"/>
    </source>
</evidence>
<evidence type="ECO:0000256" key="12">
    <source>
        <dbReference type="ARBA" id="ARBA00023286"/>
    </source>
</evidence>
<evidence type="ECO:0000259" key="20">
    <source>
        <dbReference type="SMART" id="SM00079"/>
    </source>
</evidence>
<dbReference type="GO" id="GO:0046872">
    <property type="term" value="F:metal ion binding"/>
    <property type="evidence" value="ECO:0007669"/>
    <property type="project" value="UniProtKB-KW"/>
</dbReference>
<evidence type="ECO:0000256" key="11">
    <source>
        <dbReference type="ARBA" id="ARBA00023180"/>
    </source>
</evidence>
<dbReference type="FunFam" id="3.40.190.10:FF:000009">
    <property type="entry name" value="Putative glutamate receptor ionotropic NMDA 2B"/>
    <property type="match status" value="1"/>
</dbReference>
<evidence type="ECO:0000256" key="4">
    <source>
        <dbReference type="ARBA" id="ARBA00022692"/>
    </source>
</evidence>
<dbReference type="EMBL" id="NEDP02000223">
    <property type="protein sequence ID" value="OWF56270.1"/>
    <property type="molecule type" value="Genomic_DNA"/>
</dbReference>
<feature type="transmembrane region" description="Helical" evidence="18">
    <location>
        <begin position="463"/>
        <end position="488"/>
    </location>
</feature>
<evidence type="ECO:0000259" key="19">
    <source>
        <dbReference type="SMART" id="SM00062"/>
    </source>
</evidence>
<evidence type="ECO:0000313" key="23">
    <source>
        <dbReference type="Proteomes" id="UP000242188"/>
    </source>
</evidence>
<keyword evidence="10 22" id="KW-0675">Receptor</keyword>
<keyword evidence="4 18" id="KW-0812">Transmembrane</keyword>
<protein>
    <submittedName>
        <fullName evidence="22">Glutamate receptor ionotropic, NMDA 2A</fullName>
    </submittedName>
</protein>
<dbReference type="OrthoDB" id="5984008at2759"/>
<feature type="domain" description="Ionotropic glutamate receptor C-terminal" evidence="20">
    <location>
        <begin position="281"/>
        <end position="630"/>
    </location>
</feature>
<feature type="binding site" evidence="14">
    <location>
        <position position="523"/>
    </location>
    <ligand>
        <name>L-glutamate</name>
        <dbReference type="ChEBI" id="CHEBI:29985"/>
    </ligand>
</feature>
<feature type="transmembrane region" description="Helical" evidence="18">
    <location>
        <begin position="646"/>
        <end position="671"/>
    </location>
</feature>
<dbReference type="SUPFAM" id="SSF53850">
    <property type="entry name" value="Periplasmic binding protein-like II"/>
    <property type="match status" value="1"/>
</dbReference>
<dbReference type="Pfam" id="PF00060">
    <property type="entry name" value="Lig_chan"/>
    <property type="match status" value="1"/>
</dbReference>
<evidence type="ECO:0000256" key="1">
    <source>
        <dbReference type="ARBA" id="ARBA00004651"/>
    </source>
</evidence>
<feature type="site" description="Interaction with the cone snail toxin Con-ikot-ikot" evidence="15">
    <location>
        <position position="613"/>
    </location>
</feature>
<accession>A0A210R5F5</accession>
<dbReference type="Gene3D" id="3.40.50.2300">
    <property type="match status" value="1"/>
</dbReference>
<dbReference type="Proteomes" id="UP000242188">
    <property type="component" value="Unassembled WGS sequence"/>
</dbReference>
<evidence type="ECO:0000256" key="10">
    <source>
        <dbReference type="ARBA" id="ARBA00023170"/>
    </source>
</evidence>
<dbReference type="GO" id="GO:0038023">
    <property type="term" value="F:signaling receptor activity"/>
    <property type="evidence" value="ECO:0007669"/>
    <property type="project" value="InterPro"/>
</dbReference>
<evidence type="ECO:0000259" key="21">
    <source>
        <dbReference type="SMART" id="SM00918"/>
    </source>
</evidence>
<name>A0A210R5F5_MIZYE</name>
<dbReference type="InterPro" id="IPR001508">
    <property type="entry name" value="Iono_Glu_rcpt_met"/>
</dbReference>
<keyword evidence="2" id="KW-0813">Transport</keyword>
<evidence type="ECO:0000256" key="7">
    <source>
        <dbReference type="ARBA" id="ARBA00022989"/>
    </source>
</evidence>
<dbReference type="Gene3D" id="1.10.287.70">
    <property type="match status" value="1"/>
</dbReference>
<dbReference type="InterPro" id="IPR001320">
    <property type="entry name" value="Iontro_rcpt_C"/>
</dbReference>
<keyword evidence="11" id="KW-0325">Glycoprotein</keyword>
<keyword evidence="7 18" id="KW-1133">Transmembrane helix</keyword>
<dbReference type="Gene3D" id="3.40.190.10">
    <property type="entry name" value="Periplasmic binding protein-like II"/>
    <property type="match status" value="2"/>
</dbReference>
<feature type="transmembrane region" description="Helical" evidence="18">
    <location>
        <begin position="392"/>
        <end position="413"/>
    </location>
</feature>
<organism evidence="22 23">
    <name type="scientific">Mizuhopecten yessoensis</name>
    <name type="common">Japanese scallop</name>
    <name type="synonym">Patinopecten yessoensis</name>
    <dbReference type="NCBI Taxonomy" id="6573"/>
    <lineage>
        <taxon>Eukaryota</taxon>
        <taxon>Metazoa</taxon>
        <taxon>Spiralia</taxon>
        <taxon>Lophotrochozoa</taxon>
        <taxon>Mollusca</taxon>
        <taxon>Bivalvia</taxon>
        <taxon>Autobranchia</taxon>
        <taxon>Pteriomorphia</taxon>
        <taxon>Pectinida</taxon>
        <taxon>Pectinoidea</taxon>
        <taxon>Pectinidae</taxon>
        <taxon>Mizuhopecten</taxon>
    </lineage>
</organism>
<dbReference type="GO" id="GO:0005886">
    <property type="term" value="C:plasma membrane"/>
    <property type="evidence" value="ECO:0007669"/>
    <property type="project" value="UniProtKB-SubCell"/>
</dbReference>
<evidence type="ECO:0000256" key="15">
    <source>
        <dbReference type="PIRSR" id="PIRSR601508-2"/>
    </source>
</evidence>
<keyword evidence="13" id="KW-0407">Ion channel</keyword>
<dbReference type="InterPro" id="IPR001638">
    <property type="entry name" value="Solute-binding_3/MltF_N"/>
</dbReference>
<dbReference type="PRINTS" id="PR00177">
    <property type="entry name" value="NMDARECEPTOR"/>
</dbReference>
<evidence type="ECO:0000256" key="3">
    <source>
        <dbReference type="ARBA" id="ARBA00022475"/>
    </source>
</evidence>
<feature type="disulfide bond" evidence="16">
    <location>
        <begin position="579"/>
        <end position="632"/>
    </location>
</feature>
<sequence length="892" mass="101888">MTVLSNIIVDIDSNDEDEKQIELMRKEIKRRNTKENRVFLLHTGSLQAKNLLDAADSLGLTGEKFIWMLTSFSVGTIKKGGRTSRSYPIGALGINYYKDPGENEADAAEMSLKIWAKALTNLAGHLDKYNMSPRLSCNGTQNDTWRDGRALYARMKAVHRLDYDTVVRFSSNGVNELVKLRLINVQHQAGARAWKEVGQWIPFTKNHRSDMVIQMKEIAWPGGKTKPPKGKPERRHFRIVTLKEDPYVMYRDPDKVTRRCGHHSVACRLVYNPAEHDNDSTLLNNTVIRCCTGLCIDLLEILSERMDFDYELYEVPDQTWGLPDQRTGQWNGLINQLMTHRADMIMTSLKITPKRNEFIDFSVPFLETGISIVVSIRKGAISPTAFLEPYDYPSWCLILVFSVHATGASIFIYEWLSPRGLDQGRTSLREHRFSLFRSLWLIWAMLFGASVSTDTPRGVSSRFLANVWALFALVFLASYTANLAAFMITKDEYYNLSGIKDIRLKHPYSQSPPFRFATVPNGSTEENLRQNHRKMFAYMRQFNQSTVDGALKSLKDGKIHAFIYDATPLEYHVGNDKDCELTTVGDWYAMTGYGVGFPRGSTWVEEVDQIILKLQKSGEMERLRKFWLAGACHRRKQKRGQSSHNIGILNFTSAFIFLAGGMLVGVILLIAEHLYFKFGRSCLRKYDKNGCCALVSLSMGQSLTFEQSVIEAIDMHKRHRCKDPLCETQLWKVRHELDLSKFTIEKLKDQLQSFGIKPLEGNLFRHKKKPALEQTPNPKPNGYPRCNRSEGAEEEHRVCPESQSKERLLQDSECTSTSPYLHDPSLTRWSKRSLRRSPSYTNAIAIEPSEKGDSGSVIQRHINKVRCHDGNYYVGVSNDNPTEGYDMTHYVE</sequence>
<dbReference type="Pfam" id="PF10613">
    <property type="entry name" value="Lig_chan-Glu_bd"/>
    <property type="match status" value="1"/>
</dbReference>
<evidence type="ECO:0000256" key="9">
    <source>
        <dbReference type="ARBA" id="ARBA00023136"/>
    </source>
</evidence>
<evidence type="ECO:0000256" key="5">
    <source>
        <dbReference type="ARBA" id="ARBA00022723"/>
    </source>
</evidence>
<evidence type="ECO:0000256" key="16">
    <source>
        <dbReference type="PIRSR" id="PIRSR601508-3"/>
    </source>
</evidence>
<feature type="binding site" evidence="14">
    <location>
        <position position="355"/>
    </location>
    <ligand>
        <name>L-glutamate</name>
        <dbReference type="ChEBI" id="CHEBI:29985"/>
    </ligand>
</feature>
<dbReference type="SMART" id="SM00918">
    <property type="entry name" value="Lig_chan-Glu_bd"/>
    <property type="match status" value="1"/>
</dbReference>
<keyword evidence="3" id="KW-1003">Cell membrane</keyword>
<keyword evidence="8" id="KW-0406">Ion transport</keyword>
<feature type="compositionally biased region" description="Basic and acidic residues" evidence="17">
    <location>
        <begin position="787"/>
        <end position="810"/>
    </location>
</feature>
<evidence type="ECO:0000256" key="13">
    <source>
        <dbReference type="ARBA" id="ARBA00023303"/>
    </source>
</evidence>
<comment type="caution">
    <text evidence="22">The sequence shown here is derived from an EMBL/GenBank/DDBJ whole genome shotgun (WGS) entry which is preliminary data.</text>
</comment>